<dbReference type="GO" id="GO:0008233">
    <property type="term" value="F:peptidase activity"/>
    <property type="evidence" value="ECO:0007669"/>
    <property type="project" value="UniProtKB-KW"/>
</dbReference>
<evidence type="ECO:0000256" key="2">
    <source>
        <dbReference type="ARBA" id="ARBA00022801"/>
    </source>
</evidence>
<keyword evidence="1" id="KW-0645">Protease</keyword>
<dbReference type="PANTHER" id="PTHR30217">
    <property type="entry name" value="PEPTIDASE U32 FAMILY"/>
    <property type="match status" value="1"/>
</dbReference>
<accession>A0A7K1HBW8</accession>
<protein>
    <submittedName>
        <fullName evidence="4">U32 family peptidase</fullName>
    </submittedName>
</protein>
<proteinExistence type="inferred from homology"/>
<comment type="similarity">
    <text evidence="3">Belongs to the peptidase U32 family.</text>
</comment>
<gene>
    <name evidence="4" type="ORF">GMD66_02485</name>
</gene>
<evidence type="ECO:0000256" key="1">
    <source>
        <dbReference type="ARBA" id="ARBA00022670"/>
    </source>
</evidence>
<dbReference type="InterPro" id="IPR001539">
    <property type="entry name" value="Peptidase_U32"/>
</dbReference>
<evidence type="ECO:0000313" key="5">
    <source>
        <dbReference type="Proteomes" id="UP000437446"/>
    </source>
</evidence>
<evidence type="ECO:0000313" key="4">
    <source>
        <dbReference type="EMBL" id="MTU28102.1"/>
    </source>
</evidence>
<dbReference type="EMBL" id="WNCR01000001">
    <property type="protein sequence ID" value="MTU28102.1"/>
    <property type="molecule type" value="Genomic_DNA"/>
</dbReference>
<name>A0A7K1HBW8_9BACT</name>
<reference evidence="4 5" key="1">
    <citation type="journal article" date="2019" name="Nat. Med.">
        <title>A library of human gut bacterial isolates paired with longitudinal multiomics data enables mechanistic microbiome research.</title>
        <authorList>
            <person name="Poyet M."/>
            <person name="Groussin M."/>
            <person name="Gibbons S.M."/>
            <person name="Avila-Pacheco J."/>
            <person name="Jiang X."/>
            <person name="Kearney S.M."/>
            <person name="Perrotta A.R."/>
            <person name="Berdy B."/>
            <person name="Zhao S."/>
            <person name="Lieberman T.D."/>
            <person name="Swanson P.K."/>
            <person name="Smith M."/>
            <person name="Roesemann S."/>
            <person name="Alexander J.E."/>
            <person name="Rich S.A."/>
            <person name="Livny J."/>
            <person name="Vlamakis H."/>
            <person name="Clish C."/>
            <person name="Bullock K."/>
            <person name="Deik A."/>
            <person name="Scott J."/>
            <person name="Pierce K.A."/>
            <person name="Xavier R.J."/>
            <person name="Alm E.J."/>
        </authorList>
    </citation>
    <scope>NUCLEOTIDE SEQUENCE [LARGE SCALE GENOMIC DNA]</scope>
    <source>
        <strain evidence="4 5">BIOML-A25</strain>
    </source>
</reference>
<dbReference type="PANTHER" id="PTHR30217:SF6">
    <property type="entry name" value="TRNA HYDROXYLATION PROTEIN P"/>
    <property type="match status" value="1"/>
</dbReference>
<dbReference type="InterPro" id="IPR051454">
    <property type="entry name" value="RNA/ubiquinone_mod_enzymes"/>
</dbReference>
<sequence length="419" mass="47301">MNEKDFEIMAPVGSYESLMAAIQGGADSIYFGIEGLNMRSRSSNNFTTDDLRKIVALCREHGIKSYLTVNTVIYGEDLPLMREIIDAAKEAEVSAIIAADVAAMNYANSIGQEVHLSTQLNISNAEALKFYARFADVVVLARELNLKQVHEIYRQIVDQQITGPKGELVRIEMFAHGALCMAISGKCYLSLHEMNASANRGACMQICRRAYSVKDKDSNIELDIENQYIMSPKDLKTIHFMNKMMDAGVRVFKIEGRARGPEYVRLVTECYKEAVCAYCNDTFDEKKVAAWDERLRSVFNRGFWDGYYLGQRLGEWSSKYGSGATKKKVYVAKGIKYFDKIGVAEFEMESGNLKVGDEILITGPTTGAVMQTIEEIRVDLKPVDETVKGERFSLKVNEKIRPSDRLYKMEKVQLEKVFE</sequence>
<dbReference type="Pfam" id="PF01136">
    <property type="entry name" value="Peptidase_U32"/>
    <property type="match status" value="1"/>
</dbReference>
<organism evidence="4 5">
    <name type="scientific">Parabacteroides merdae</name>
    <dbReference type="NCBI Taxonomy" id="46503"/>
    <lineage>
        <taxon>Bacteria</taxon>
        <taxon>Pseudomonadati</taxon>
        <taxon>Bacteroidota</taxon>
        <taxon>Bacteroidia</taxon>
        <taxon>Bacteroidales</taxon>
        <taxon>Tannerellaceae</taxon>
        <taxon>Parabacteroides</taxon>
    </lineage>
</organism>
<keyword evidence="2" id="KW-0378">Hydrolase</keyword>
<dbReference type="GO" id="GO:0006508">
    <property type="term" value="P:proteolysis"/>
    <property type="evidence" value="ECO:0007669"/>
    <property type="project" value="UniProtKB-KW"/>
</dbReference>
<dbReference type="AlphaFoldDB" id="A0A7K1HBW8"/>
<dbReference type="PROSITE" id="PS01276">
    <property type="entry name" value="PEPTIDASE_U32"/>
    <property type="match status" value="1"/>
</dbReference>
<evidence type="ECO:0000256" key="3">
    <source>
        <dbReference type="ARBA" id="ARBA00038374"/>
    </source>
</evidence>
<comment type="caution">
    <text evidence="4">The sequence shown here is derived from an EMBL/GenBank/DDBJ whole genome shotgun (WGS) entry which is preliminary data.</text>
</comment>
<dbReference type="Proteomes" id="UP000437446">
    <property type="component" value="Unassembled WGS sequence"/>
</dbReference>